<dbReference type="Proteomes" id="UP000001979">
    <property type="component" value="Chromosome"/>
</dbReference>
<sequence length="138" mass="14892">MVAALITAGCVGDDTETTTFTDDGMEVTTTMPEGAEDQWCPVGTTWEAVNPQTGESMTMEITGTETVNGIEMCKAMVEIDPVVDGIAKMGYLWTEGGESVIWTNYNKSGNVYSKVSMLDGKMSITAENGEVMEFDMTE</sequence>
<evidence type="ECO:0000313" key="1">
    <source>
        <dbReference type="EMBL" id="ABE51784.1"/>
    </source>
</evidence>
<dbReference type="RefSeq" id="WP_011498937.1">
    <property type="nucleotide sequence ID" value="NC_007955.1"/>
</dbReference>
<dbReference type="EMBL" id="CP000300">
    <property type="protein sequence ID" value="ABE51784.1"/>
    <property type="molecule type" value="Genomic_DNA"/>
</dbReference>
<dbReference type="GeneID" id="3996735"/>
<organism evidence="1 2">
    <name type="scientific">Methanococcoides burtonii (strain DSM 6242 / NBRC 107633 / OCM 468 / ACE-M)</name>
    <dbReference type="NCBI Taxonomy" id="259564"/>
    <lineage>
        <taxon>Archaea</taxon>
        <taxon>Methanobacteriati</taxon>
        <taxon>Methanobacteriota</taxon>
        <taxon>Stenosarchaea group</taxon>
        <taxon>Methanomicrobia</taxon>
        <taxon>Methanosarcinales</taxon>
        <taxon>Methanosarcinaceae</taxon>
        <taxon>Methanococcoides</taxon>
    </lineage>
</organism>
<evidence type="ECO:0000313" key="2">
    <source>
        <dbReference type="Proteomes" id="UP000001979"/>
    </source>
</evidence>
<name>Q12XP2_METBU</name>
<dbReference type="KEGG" id="mbu:Mbur_0830"/>
<reference evidence="2" key="1">
    <citation type="journal article" date="2009" name="ISME J.">
        <title>The genome sequence of the psychrophilic archaeon, Methanococcoides burtonii: the role of genome evolution in cold adaptation.</title>
        <authorList>
            <person name="Allen M.A."/>
            <person name="Lauro F.M."/>
            <person name="Williams T.J."/>
            <person name="Burg D."/>
            <person name="Siddiqui K.S."/>
            <person name="De Francisci D."/>
            <person name="Chong K.W."/>
            <person name="Pilak O."/>
            <person name="Chew H.H."/>
            <person name="De Maere M.Z."/>
            <person name="Ting L."/>
            <person name="Katrib M."/>
            <person name="Ng C."/>
            <person name="Sowers K.R."/>
            <person name="Galperin M.Y."/>
            <person name="Anderson I.J."/>
            <person name="Ivanova N."/>
            <person name="Dalin E."/>
            <person name="Martinez M."/>
            <person name="Lapidus A."/>
            <person name="Hauser L."/>
            <person name="Land M."/>
            <person name="Thomas T."/>
            <person name="Cavicchioli R."/>
        </authorList>
    </citation>
    <scope>NUCLEOTIDE SEQUENCE [LARGE SCALE GENOMIC DNA]</scope>
    <source>
        <strain evidence="2">DSM 6242 / NBRC 107633 / OCM 468 / ACE-M</strain>
    </source>
</reference>
<keyword evidence="2" id="KW-1185">Reference proteome</keyword>
<dbReference type="STRING" id="259564.Mbur_0830"/>
<dbReference type="HOGENOM" id="CLU_147143_0_0_2"/>
<dbReference type="AlphaFoldDB" id="Q12XP2"/>
<protein>
    <submittedName>
        <fullName evidence="1">Uncharacterized protein</fullName>
    </submittedName>
</protein>
<accession>Q12XP2</accession>
<gene>
    <name evidence="1" type="ordered locus">Mbur_0830</name>
</gene>
<proteinExistence type="predicted"/>